<organism evidence="2 3">
    <name type="scientific">Trichoderma harzianum CBS 226.95</name>
    <dbReference type="NCBI Taxonomy" id="983964"/>
    <lineage>
        <taxon>Eukaryota</taxon>
        <taxon>Fungi</taxon>
        <taxon>Dikarya</taxon>
        <taxon>Ascomycota</taxon>
        <taxon>Pezizomycotina</taxon>
        <taxon>Sordariomycetes</taxon>
        <taxon>Hypocreomycetidae</taxon>
        <taxon>Hypocreales</taxon>
        <taxon>Hypocreaceae</taxon>
        <taxon>Trichoderma</taxon>
    </lineage>
</organism>
<accession>A0A2T3ZZL7</accession>
<dbReference type="EMBL" id="KZ679689">
    <property type="protein sequence ID" value="PTB50239.1"/>
    <property type="molecule type" value="Genomic_DNA"/>
</dbReference>
<dbReference type="AlphaFoldDB" id="A0A2T3ZZL7"/>
<evidence type="ECO:0000256" key="1">
    <source>
        <dbReference type="SAM" id="MobiDB-lite"/>
    </source>
</evidence>
<protein>
    <recommendedName>
        <fullName evidence="4">Transcription factor domain-containing protein</fullName>
    </recommendedName>
</protein>
<gene>
    <name evidence="2" type="ORF">M431DRAFT_20174</name>
</gene>
<reference evidence="2 3" key="1">
    <citation type="submission" date="2016-07" db="EMBL/GenBank/DDBJ databases">
        <title>Multiple horizontal gene transfer events from other fungi enriched the ability of initially mycotrophic Trichoderma (Ascomycota) to feed on dead plant biomass.</title>
        <authorList>
            <consortium name="DOE Joint Genome Institute"/>
            <person name="Aerts A."/>
            <person name="Atanasova L."/>
            <person name="Chenthamara K."/>
            <person name="Zhang J."/>
            <person name="Grujic M."/>
            <person name="Henrissat B."/>
            <person name="Kuo A."/>
            <person name="Salamov A."/>
            <person name="Lipzen A."/>
            <person name="Labutti K."/>
            <person name="Barry K."/>
            <person name="Miao Y."/>
            <person name="Rahimi M.J."/>
            <person name="Shen Q."/>
            <person name="Grigoriev I.V."/>
            <person name="Kubicek C.P."/>
            <person name="Druzhinina I.S."/>
        </authorList>
    </citation>
    <scope>NUCLEOTIDE SEQUENCE [LARGE SCALE GENOMIC DNA]</scope>
    <source>
        <strain evidence="2 3">CBS 226.95</strain>
    </source>
</reference>
<dbReference type="RefSeq" id="XP_024769916.1">
    <property type="nucleotide sequence ID" value="XM_024913336.1"/>
</dbReference>
<evidence type="ECO:0000313" key="2">
    <source>
        <dbReference type="EMBL" id="PTB50239.1"/>
    </source>
</evidence>
<dbReference type="GeneID" id="36621897"/>
<proteinExistence type="predicted"/>
<evidence type="ECO:0008006" key="4">
    <source>
        <dbReference type="Google" id="ProtNLM"/>
    </source>
</evidence>
<sequence length="522" mass="58522">MIPTPPEMAHRLPSQQDLSASRRAQVEKGWGDTWPGDRVPTSTDAEIAYQPLDPGQVSVFRQAMLADRQAREKKRFPSLDNADTLFSMPNSSQALAWPTSFFLASLKPEFSIGIDELIQETHQNLLCTTIFLRDVPPIGFLRVPRPEYLTLALAAVGASMTPQKEEQALQLWHTSASQLLGNLEVDNGVARKTDLVKAWTLLETFAFLSSDRIVRRRARMIHGCVKTAVWRIFREASCLDGVGNDESAQSQITNHGRSLISYFVILDLLRAIQYGQSTSFPTALFLRHRHRRCSDSATTADSSVLQIRSESSGDAWISIFTMLADVHSVTHTFGPLTTQDFRIHDTVYLADNTVQMPFSPAHEISQLRQKLSASLLTWKSNHLDSAADELLLMYYFCLLYNTVPSLQPLCALAGCTHASSNTFKMQRDRANASEGLHFYRAAIPTVWLILETSERIQPDDLPIWAALTVFSAALVLWARKEFAKNGDVDSWSSRSLLPFQQELARMKFSGARDMAAMLSRLN</sequence>
<evidence type="ECO:0000313" key="3">
    <source>
        <dbReference type="Proteomes" id="UP000241690"/>
    </source>
</evidence>
<name>A0A2T3ZZL7_TRIHA</name>
<feature type="region of interest" description="Disordered" evidence="1">
    <location>
        <begin position="1"/>
        <end position="39"/>
    </location>
</feature>
<dbReference type="Proteomes" id="UP000241690">
    <property type="component" value="Unassembled WGS sequence"/>
</dbReference>
<keyword evidence="3" id="KW-1185">Reference proteome</keyword>